<dbReference type="InterPro" id="IPR000014">
    <property type="entry name" value="PAS"/>
</dbReference>
<dbReference type="EC" id="2.7.13.3" evidence="4"/>
<dbReference type="PRINTS" id="PR00344">
    <property type="entry name" value="BCTRLSENSOR"/>
</dbReference>
<evidence type="ECO:0000259" key="17">
    <source>
        <dbReference type="PROSITE" id="PS50109"/>
    </source>
</evidence>
<dbReference type="AlphaFoldDB" id="A0A7W3JPZ7"/>
<dbReference type="Pfam" id="PF00512">
    <property type="entry name" value="HisKA"/>
    <property type="match status" value="1"/>
</dbReference>
<dbReference type="GO" id="GO:0005886">
    <property type="term" value="C:plasma membrane"/>
    <property type="evidence" value="ECO:0007669"/>
    <property type="project" value="UniProtKB-SubCell"/>
</dbReference>
<dbReference type="NCBIfam" id="TIGR00229">
    <property type="entry name" value="sensory_box"/>
    <property type="match status" value="1"/>
</dbReference>
<feature type="region of interest" description="Disordered" evidence="15">
    <location>
        <begin position="1"/>
        <end position="22"/>
    </location>
</feature>
<dbReference type="SMART" id="SM00388">
    <property type="entry name" value="HisKA"/>
    <property type="match status" value="1"/>
</dbReference>
<dbReference type="GO" id="GO:0000155">
    <property type="term" value="F:phosphorelay sensor kinase activity"/>
    <property type="evidence" value="ECO:0007669"/>
    <property type="project" value="InterPro"/>
</dbReference>
<dbReference type="InterPro" id="IPR005467">
    <property type="entry name" value="His_kinase_dom"/>
</dbReference>
<evidence type="ECO:0000256" key="2">
    <source>
        <dbReference type="ARBA" id="ARBA00004141"/>
    </source>
</evidence>
<dbReference type="SMART" id="SM00387">
    <property type="entry name" value="HATPase_c"/>
    <property type="match status" value="1"/>
</dbReference>
<dbReference type="Gene3D" id="3.30.565.10">
    <property type="entry name" value="Histidine kinase-like ATPase, C-terminal domain"/>
    <property type="match status" value="1"/>
</dbReference>
<keyword evidence="20" id="KW-1185">Reference proteome</keyword>
<keyword evidence="11 16" id="KW-1133">Transmembrane helix</keyword>
<keyword evidence="13 16" id="KW-0472">Membrane</keyword>
<dbReference type="InterPro" id="IPR004358">
    <property type="entry name" value="Sig_transdc_His_kin-like_C"/>
</dbReference>
<accession>A0A7W3JPZ7</accession>
<organism evidence="19 20">
    <name type="scientific">Microbacterium halimionae</name>
    <dbReference type="NCBI Taxonomy" id="1526413"/>
    <lineage>
        <taxon>Bacteria</taxon>
        <taxon>Bacillati</taxon>
        <taxon>Actinomycetota</taxon>
        <taxon>Actinomycetes</taxon>
        <taxon>Micrococcales</taxon>
        <taxon>Microbacteriaceae</taxon>
        <taxon>Microbacterium</taxon>
    </lineage>
</organism>
<dbReference type="SUPFAM" id="SSF47384">
    <property type="entry name" value="Homodimeric domain of signal transducing histidine kinase"/>
    <property type="match status" value="1"/>
</dbReference>
<name>A0A7W3JPZ7_9MICO</name>
<dbReference type="PROSITE" id="PS50112">
    <property type="entry name" value="PAS"/>
    <property type="match status" value="1"/>
</dbReference>
<dbReference type="Pfam" id="PF02518">
    <property type="entry name" value="HATPase_c"/>
    <property type="match status" value="1"/>
</dbReference>
<evidence type="ECO:0000256" key="6">
    <source>
        <dbReference type="ARBA" id="ARBA00022679"/>
    </source>
</evidence>
<dbReference type="Proteomes" id="UP000526083">
    <property type="component" value="Unassembled WGS sequence"/>
</dbReference>
<reference evidence="19 20" key="1">
    <citation type="submission" date="2020-07" db="EMBL/GenBank/DDBJ databases">
        <title>Sequencing the genomes of 1000 actinobacteria strains.</title>
        <authorList>
            <person name="Klenk H.-P."/>
        </authorList>
    </citation>
    <scope>NUCLEOTIDE SEQUENCE [LARGE SCALE GENOMIC DNA]</scope>
    <source>
        <strain evidence="19 20">DSM 27576</strain>
    </source>
</reference>
<evidence type="ECO:0000256" key="13">
    <source>
        <dbReference type="ARBA" id="ARBA00023136"/>
    </source>
</evidence>
<feature type="transmembrane region" description="Helical" evidence="16">
    <location>
        <begin position="156"/>
        <end position="175"/>
    </location>
</feature>
<dbReference type="SUPFAM" id="SSF55785">
    <property type="entry name" value="PYP-like sensor domain (PAS domain)"/>
    <property type="match status" value="1"/>
</dbReference>
<evidence type="ECO:0000256" key="8">
    <source>
        <dbReference type="ARBA" id="ARBA00022741"/>
    </source>
</evidence>
<keyword evidence="9" id="KW-0418">Kinase</keyword>
<evidence type="ECO:0000256" key="12">
    <source>
        <dbReference type="ARBA" id="ARBA00023012"/>
    </source>
</evidence>
<comment type="catalytic activity">
    <reaction evidence="1">
        <text>ATP + protein L-histidine = ADP + protein N-phospho-L-histidine.</text>
        <dbReference type="EC" id="2.7.13.3"/>
    </reaction>
</comment>
<keyword evidence="12" id="KW-0902">Two-component regulatory system</keyword>
<keyword evidence="7 16" id="KW-0812">Transmembrane</keyword>
<dbReference type="InterPro" id="IPR036097">
    <property type="entry name" value="HisK_dim/P_sf"/>
</dbReference>
<comment type="caution">
    <text evidence="19">The sequence shown here is derived from an EMBL/GenBank/DDBJ whole genome shotgun (WGS) entry which is preliminary data.</text>
</comment>
<keyword evidence="5" id="KW-0597">Phosphoprotein</keyword>
<dbReference type="CDD" id="cd00130">
    <property type="entry name" value="PAS"/>
    <property type="match status" value="1"/>
</dbReference>
<proteinExistence type="predicted"/>
<dbReference type="Gene3D" id="3.30.450.20">
    <property type="entry name" value="PAS domain"/>
    <property type="match status" value="1"/>
</dbReference>
<dbReference type="InterPro" id="IPR003594">
    <property type="entry name" value="HATPase_dom"/>
</dbReference>
<dbReference type="PANTHER" id="PTHR42878">
    <property type="entry name" value="TWO-COMPONENT HISTIDINE KINASE"/>
    <property type="match status" value="1"/>
</dbReference>
<dbReference type="GO" id="GO:0007234">
    <property type="term" value="P:osmosensory signaling via phosphorelay pathway"/>
    <property type="evidence" value="ECO:0007669"/>
    <property type="project" value="TreeGrafter"/>
</dbReference>
<evidence type="ECO:0000256" key="3">
    <source>
        <dbReference type="ARBA" id="ARBA00004236"/>
    </source>
</evidence>
<feature type="domain" description="Histidine kinase" evidence="17">
    <location>
        <begin position="337"/>
        <end position="551"/>
    </location>
</feature>
<evidence type="ECO:0000256" key="14">
    <source>
        <dbReference type="ARBA" id="ARBA00039401"/>
    </source>
</evidence>
<comment type="subcellular location">
    <subcellularLocation>
        <location evidence="3">Cell membrane</location>
    </subcellularLocation>
    <subcellularLocation>
        <location evidence="2">Membrane</location>
        <topology evidence="2">Multi-pass membrane protein</topology>
    </subcellularLocation>
</comment>
<evidence type="ECO:0000256" key="1">
    <source>
        <dbReference type="ARBA" id="ARBA00000085"/>
    </source>
</evidence>
<dbReference type="SMART" id="SM00091">
    <property type="entry name" value="PAS"/>
    <property type="match status" value="1"/>
</dbReference>
<evidence type="ECO:0000256" key="15">
    <source>
        <dbReference type="SAM" id="MobiDB-lite"/>
    </source>
</evidence>
<protein>
    <recommendedName>
        <fullName evidence="14">Sensor-like histidine kinase SenX3</fullName>
        <ecNumber evidence="4">2.7.13.3</ecNumber>
    </recommendedName>
</protein>
<evidence type="ECO:0000256" key="4">
    <source>
        <dbReference type="ARBA" id="ARBA00012438"/>
    </source>
</evidence>
<dbReference type="GO" id="GO:0030295">
    <property type="term" value="F:protein kinase activator activity"/>
    <property type="evidence" value="ECO:0007669"/>
    <property type="project" value="TreeGrafter"/>
</dbReference>
<dbReference type="InterPro" id="IPR036890">
    <property type="entry name" value="HATPase_C_sf"/>
</dbReference>
<sequence>MAASGGETARKAHTTGVPVVRAPGPTARTRSIWLTQLVLTGSVVCITAVVQILSPDDFSSWTYAAGLAMIIALTAAALLVPWTHAPRDAVLVLPYGDIIGIGLLVAANDLQFGFLWVFPIFWIATHFALPALIAALLGVAGLMVGEAAISPPNGNLTLQLVIVILSLTFIGLTSWQAARQTRAFKQLLRRQSSRQQGTIQRVSSQERRVTQMLNALDVGIARLALDGDILAVNDTYADIYGLNRDDPTQPGRAVEYAALRGEALPELRRPLARAIRGEVFEDERVWLFDGNGKWHALSASTRILDNLGSEPLSTLLIVHDITDLIEAERAREHIATVVSHELRNPLTAIIGHAELALEDDGLAASTREQLEVIDHAGQRMQTLIGEILTSTQPRRVDSGYSRVDARRILESSLESFQPSAVAQGVRVSISVPQPLPVHGDGFRLRQVIDNLLSNAIKYTQRDGTVQISGTVDDGAAVMTITDSGIGISARDLPQVFDPYFRAETARESSTPGTGLGMGIARDIITEHDGALDVESEPGAGTRITVRLPLADDGAEDGQ</sequence>
<feature type="transmembrane region" description="Helical" evidence="16">
    <location>
        <begin position="120"/>
        <end position="144"/>
    </location>
</feature>
<dbReference type="InterPro" id="IPR013656">
    <property type="entry name" value="PAS_4"/>
</dbReference>
<keyword evidence="8" id="KW-0547">Nucleotide-binding</keyword>
<dbReference type="FunFam" id="3.30.565.10:FF:000006">
    <property type="entry name" value="Sensor histidine kinase WalK"/>
    <property type="match status" value="1"/>
</dbReference>
<feature type="transmembrane region" description="Helical" evidence="16">
    <location>
        <begin position="31"/>
        <end position="54"/>
    </location>
</feature>
<evidence type="ECO:0000256" key="16">
    <source>
        <dbReference type="SAM" id="Phobius"/>
    </source>
</evidence>
<evidence type="ECO:0000256" key="5">
    <source>
        <dbReference type="ARBA" id="ARBA00022553"/>
    </source>
</evidence>
<gene>
    <name evidence="19" type="ORF">FHX48_001954</name>
</gene>
<evidence type="ECO:0000256" key="11">
    <source>
        <dbReference type="ARBA" id="ARBA00022989"/>
    </source>
</evidence>
<dbReference type="InterPro" id="IPR035965">
    <property type="entry name" value="PAS-like_dom_sf"/>
</dbReference>
<dbReference type="PANTHER" id="PTHR42878:SF7">
    <property type="entry name" value="SENSOR HISTIDINE KINASE GLRK"/>
    <property type="match status" value="1"/>
</dbReference>
<dbReference type="InterPro" id="IPR050351">
    <property type="entry name" value="BphY/WalK/GraS-like"/>
</dbReference>
<evidence type="ECO:0000256" key="9">
    <source>
        <dbReference type="ARBA" id="ARBA00022777"/>
    </source>
</evidence>
<dbReference type="EMBL" id="JACGWY010000003">
    <property type="protein sequence ID" value="MBA8816861.1"/>
    <property type="molecule type" value="Genomic_DNA"/>
</dbReference>
<dbReference type="SUPFAM" id="SSF55874">
    <property type="entry name" value="ATPase domain of HSP90 chaperone/DNA topoisomerase II/histidine kinase"/>
    <property type="match status" value="1"/>
</dbReference>
<dbReference type="Gene3D" id="1.10.287.130">
    <property type="match status" value="1"/>
</dbReference>
<dbReference type="CDD" id="cd00082">
    <property type="entry name" value="HisKA"/>
    <property type="match status" value="1"/>
</dbReference>
<dbReference type="PROSITE" id="PS50109">
    <property type="entry name" value="HIS_KIN"/>
    <property type="match status" value="1"/>
</dbReference>
<dbReference type="GO" id="GO:0000156">
    <property type="term" value="F:phosphorelay response regulator activity"/>
    <property type="evidence" value="ECO:0007669"/>
    <property type="project" value="TreeGrafter"/>
</dbReference>
<dbReference type="Pfam" id="PF08448">
    <property type="entry name" value="PAS_4"/>
    <property type="match status" value="1"/>
</dbReference>
<keyword evidence="10" id="KW-0067">ATP-binding</keyword>
<dbReference type="InterPro" id="IPR003661">
    <property type="entry name" value="HisK_dim/P_dom"/>
</dbReference>
<evidence type="ECO:0000313" key="19">
    <source>
        <dbReference type="EMBL" id="MBA8816861.1"/>
    </source>
</evidence>
<feature type="transmembrane region" description="Helical" evidence="16">
    <location>
        <begin position="89"/>
        <end position="108"/>
    </location>
</feature>
<evidence type="ECO:0000259" key="18">
    <source>
        <dbReference type="PROSITE" id="PS50112"/>
    </source>
</evidence>
<evidence type="ECO:0000256" key="7">
    <source>
        <dbReference type="ARBA" id="ARBA00022692"/>
    </source>
</evidence>
<feature type="transmembrane region" description="Helical" evidence="16">
    <location>
        <begin position="60"/>
        <end position="82"/>
    </location>
</feature>
<dbReference type="GO" id="GO:0005524">
    <property type="term" value="F:ATP binding"/>
    <property type="evidence" value="ECO:0007669"/>
    <property type="project" value="UniProtKB-KW"/>
</dbReference>
<evidence type="ECO:0000313" key="20">
    <source>
        <dbReference type="Proteomes" id="UP000526083"/>
    </source>
</evidence>
<evidence type="ECO:0000256" key="10">
    <source>
        <dbReference type="ARBA" id="ARBA00022840"/>
    </source>
</evidence>
<dbReference type="RefSeq" id="WP_167046205.1">
    <property type="nucleotide sequence ID" value="NZ_JAAOZB010000001.1"/>
</dbReference>
<feature type="domain" description="PAS" evidence="18">
    <location>
        <begin position="205"/>
        <end position="278"/>
    </location>
</feature>
<keyword evidence="6" id="KW-0808">Transferase</keyword>